<sequence>MSTADTEAIVRAVQAARPLPETAEELDAGALRQLTWQATRAGVTPAEYLAQVHVDRAATAAQETFVADVLSSVRAARAGGLR</sequence>
<evidence type="ECO:0000313" key="1">
    <source>
        <dbReference type="EMBL" id="RFA11976.1"/>
    </source>
</evidence>
<protein>
    <submittedName>
        <fullName evidence="1">Uncharacterized protein</fullName>
    </submittedName>
</protein>
<dbReference type="Proteomes" id="UP000256709">
    <property type="component" value="Unassembled WGS sequence"/>
</dbReference>
<organism evidence="1 2">
    <name type="scientific">Subtercola boreus</name>
    <dbReference type="NCBI Taxonomy" id="120213"/>
    <lineage>
        <taxon>Bacteria</taxon>
        <taxon>Bacillati</taxon>
        <taxon>Actinomycetota</taxon>
        <taxon>Actinomycetes</taxon>
        <taxon>Micrococcales</taxon>
        <taxon>Microbacteriaceae</taxon>
        <taxon>Subtercola</taxon>
    </lineage>
</organism>
<dbReference type="EMBL" id="NBXA01000022">
    <property type="protein sequence ID" value="RFA11976.1"/>
    <property type="molecule type" value="Genomic_DNA"/>
</dbReference>
<dbReference type="AlphaFoldDB" id="A0A3E0VQ13"/>
<name>A0A3E0VQ13_9MICO</name>
<accession>A0A3E0VQ13</accession>
<evidence type="ECO:0000313" key="2">
    <source>
        <dbReference type="Proteomes" id="UP000256709"/>
    </source>
</evidence>
<dbReference type="RefSeq" id="WP_116283415.1">
    <property type="nucleotide sequence ID" value="NZ_NBXA01000022.1"/>
</dbReference>
<comment type="caution">
    <text evidence="1">The sequence shown here is derived from an EMBL/GenBank/DDBJ whole genome shotgun (WGS) entry which is preliminary data.</text>
</comment>
<reference evidence="1 2" key="1">
    <citation type="submission" date="2017-04" db="EMBL/GenBank/DDBJ databases">
        <title>Comparative genome analysis of Subtercola boreus.</title>
        <authorList>
            <person name="Cho Y.-J."/>
            <person name="Cho A."/>
            <person name="Kim O.-S."/>
            <person name="Lee J.-I."/>
        </authorList>
    </citation>
    <scope>NUCLEOTIDE SEQUENCE [LARGE SCALE GENOMIC DNA]</scope>
    <source>
        <strain evidence="1 2">P27444</strain>
    </source>
</reference>
<gene>
    <name evidence="1" type="ORF">B7R21_11625</name>
</gene>
<proteinExistence type="predicted"/>